<dbReference type="AlphaFoldDB" id="A0AAX2RQN9"/>
<reference evidence="1 2" key="1">
    <citation type="submission" date="2019-03" db="EMBL/GenBank/DDBJ databases">
        <title>Burkholderia cepacia outbreak.</title>
        <authorList>
            <person name="Farzana R."/>
            <person name="Walsh T.R."/>
        </authorList>
    </citation>
    <scope>NUCLEOTIDE SEQUENCE [LARGE SCALE GENOMIC DNA]</scope>
    <source>
        <strain evidence="2">d13</strain>
    </source>
</reference>
<gene>
    <name evidence="1" type="ORF">E3D37_16210</name>
</gene>
<name>A0AAX2RQN9_BURCE</name>
<comment type="caution">
    <text evidence="1">The sequence shown here is derived from an EMBL/GenBank/DDBJ whole genome shotgun (WGS) entry which is preliminary data.</text>
</comment>
<dbReference type="Proteomes" id="UP000298234">
    <property type="component" value="Unassembled WGS sequence"/>
</dbReference>
<dbReference type="RefSeq" id="WP_134256277.1">
    <property type="nucleotide sequence ID" value="NZ_SNSG01000013.1"/>
</dbReference>
<evidence type="ECO:0000313" key="1">
    <source>
        <dbReference type="EMBL" id="TEU47548.1"/>
    </source>
</evidence>
<proteinExistence type="predicted"/>
<dbReference type="EMBL" id="SNSQ01000016">
    <property type="protein sequence ID" value="TEU47548.1"/>
    <property type="molecule type" value="Genomic_DNA"/>
</dbReference>
<organism evidence="1 2">
    <name type="scientific">Burkholderia cepacia</name>
    <name type="common">Pseudomonas cepacia</name>
    <dbReference type="NCBI Taxonomy" id="292"/>
    <lineage>
        <taxon>Bacteria</taxon>
        <taxon>Pseudomonadati</taxon>
        <taxon>Pseudomonadota</taxon>
        <taxon>Betaproteobacteria</taxon>
        <taxon>Burkholderiales</taxon>
        <taxon>Burkholderiaceae</taxon>
        <taxon>Burkholderia</taxon>
        <taxon>Burkholderia cepacia complex</taxon>
    </lineage>
</organism>
<sequence>MQTIRISTTQLHKGDVVHAHGARFEIVSDVTSYRGQGEPAFNEHGVGSVAACTGRWIDGAVVRGYFGPNKDWTFQGNHHALVRIEPRA</sequence>
<accession>A0AAX2RQN9</accession>
<evidence type="ECO:0000313" key="2">
    <source>
        <dbReference type="Proteomes" id="UP000298234"/>
    </source>
</evidence>
<protein>
    <submittedName>
        <fullName evidence="1">Uncharacterized protein</fullName>
    </submittedName>
</protein>